<accession>A0A8J8FID7</accession>
<dbReference type="RefSeq" id="WP_171609121.1">
    <property type="nucleotide sequence ID" value="NZ_WHPF01000013.1"/>
</dbReference>
<dbReference type="Gene3D" id="3.40.630.30">
    <property type="match status" value="1"/>
</dbReference>
<evidence type="ECO:0000313" key="3">
    <source>
        <dbReference type="Proteomes" id="UP000598971"/>
    </source>
</evidence>
<dbReference type="Proteomes" id="UP000598971">
    <property type="component" value="Unassembled WGS sequence"/>
</dbReference>
<dbReference type="Pfam" id="PF13480">
    <property type="entry name" value="Acetyltransf_6"/>
    <property type="match status" value="1"/>
</dbReference>
<evidence type="ECO:0000259" key="1">
    <source>
        <dbReference type="Pfam" id="PF13480"/>
    </source>
</evidence>
<dbReference type="SUPFAM" id="SSF55729">
    <property type="entry name" value="Acyl-CoA N-acyltransferases (Nat)"/>
    <property type="match status" value="1"/>
</dbReference>
<protein>
    <submittedName>
        <fullName evidence="2">Peptidoglycan bridge formation glycyltransferase FemA/FemB family protein</fullName>
    </submittedName>
</protein>
<sequence>MKSIFFKNIIRRIKQQVYPLYTTYVYHTVADTTSNISFGIIGHMGVHHRYKNLYIGKNKKIRIVPRFFTNTLTAARNLLQASGMVIISGYKHSASLPKNTLLVPDFIGVYINLPATLDIYFQSLPESARSDIRKVKRVGYTVQYCRDKQWVATFFTQYYTPSMQQRHAEEAYIMPADEITAILANPGTEFLKIYDGTLCVAAMLTSLDNGRYSFLRMGWLEGHQTLVKNGAIAAVYWYAIQRAFKLGAQTIDMGGTPNYFENGVLRYKAKWGARFCNNTSYQHKHLLLNPDKEGCYQFLLATSLIAFNSNKQFIVLSSKYPGQLHIPKNMLANINSWFVLQPQKQVHKSNGGQQLPAILQSWYKHINY</sequence>
<feature type="domain" description="BioF2-like acetyltransferase" evidence="1">
    <location>
        <begin position="128"/>
        <end position="258"/>
    </location>
</feature>
<organism evidence="2 3">
    <name type="scientific">Limnovirga soli</name>
    <dbReference type="NCBI Taxonomy" id="2656915"/>
    <lineage>
        <taxon>Bacteria</taxon>
        <taxon>Pseudomonadati</taxon>
        <taxon>Bacteroidota</taxon>
        <taxon>Chitinophagia</taxon>
        <taxon>Chitinophagales</taxon>
        <taxon>Chitinophagaceae</taxon>
        <taxon>Limnovirga</taxon>
    </lineage>
</organism>
<gene>
    <name evidence="2" type="ORF">GD597_16985</name>
</gene>
<reference evidence="2" key="1">
    <citation type="submission" date="2019-10" db="EMBL/GenBank/DDBJ databases">
        <title>Draft genome sequence of Panacibacter sp. KCS-6.</title>
        <authorList>
            <person name="Yim K.J."/>
        </authorList>
    </citation>
    <scope>NUCLEOTIDE SEQUENCE</scope>
    <source>
        <strain evidence="2">KCS-6</strain>
    </source>
</reference>
<evidence type="ECO:0000313" key="2">
    <source>
        <dbReference type="EMBL" id="NNV57172.1"/>
    </source>
</evidence>
<proteinExistence type="predicted"/>
<dbReference type="AlphaFoldDB" id="A0A8J8FID7"/>
<comment type="caution">
    <text evidence="2">The sequence shown here is derived from an EMBL/GenBank/DDBJ whole genome shotgun (WGS) entry which is preliminary data.</text>
</comment>
<dbReference type="InterPro" id="IPR038740">
    <property type="entry name" value="BioF2-like_GNAT_dom"/>
</dbReference>
<dbReference type="InterPro" id="IPR016181">
    <property type="entry name" value="Acyl_CoA_acyltransferase"/>
</dbReference>
<keyword evidence="3" id="KW-1185">Reference proteome</keyword>
<dbReference type="EMBL" id="WHPF01000013">
    <property type="protein sequence ID" value="NNV57172.1"/>
    <property type="molecule type" value="Genomic_DNA"/>
</dbReference>
<name>A0A8J8FID7_9BACT</name>